<evidence type="ECO:0000313" key="3">
    <source>
        <dbReference type="EMBL" id="KAF2599031.1"/>
    </source>
</evidence>
<name>A0A8S9I438_BRACR</name>
<gene>
    <name evidence="3" type="ORF">F2Q68_00009312</name>
    <name evidence="2" type="ORF">F2Q70_00016343</name>
</gene>
<dbReference type="EMBL" id="QGKY02001250">
    <property type="protein sequence ID" value="KAF2564187.1"/>
    <property type="molecule type" value="Genomic_DNA"/>
</dbReference>
<dbReference type="Pfam" id="PF24758">
    <property type="entry name" value="LRR_At5g56370"/>
    <property type="match status" value="1"/>
</dbReference>
<sequence length="188" mass="20214">MVGGEFCRISGPRMSLRPACYLPDGEPSGGPSRISIWTVAILVATTTLPKTTPAVPTSNGGSTRLSTGEFNVSTFVSEDAFVSQHMREKLISGCPVLESLTLDKISSDYGNPIVLRVYSPSLLSFTLPGSSADYDEAVAVDAPRLECLRIRNHNAAESFIMNRLVSPLVTLNVDTLNSRIKMIKPVGI</sequence>
<dbReference type="Proteomes" id="UP000712281">
    <property type="component" value="Unassembled WGS sequence"/>
</dbReference>
<dbReference type="AlphaFoldDB" id="A0A8S9I438"/>
<feature type="domain" description="F-box/LRR-repeat protein 15/At3g58940/PEG3-like LRR" evidence="1">
    <location>
        <begin position="82"/>
        <end position="152"/>
    </location>
</feature>
<organism evidence="2">
    <name type="scientific">Brassica cretica</name>
    <name type="common">Mustard</name>
    <dbReference type="NCBI Taxonomy" id="69181"/>
    <lineage>
        <taxon>Eukaryota</taxon>
        <taxon>Viridiplantae</taxon>
        <taxon>Streptophyta</taxon>
        <taxon>Embryophyta</taxon>
        <taxon>Tracheophyta</taxon>
        <taxon>Spermatophyta</taxon>
        <taxon>Magnoliopsida</taxon>
        <taxon>eudicotyledons</taxon>
        <taxon>Gunneridae</taxon>
        <taxon>Pentapetalae</taxon>
        <taxon>rosids</taxon>
        <taxon>malvids</taxon>
        <taxon>Brassicales</taxon>
        <taxon>Brassicaceae</taxon>
        <taxon>Brassiceae</taxon>
        <taxon>Brassica</taxon>
    </lineage>
</organism>
<protein>
    <recommendedName>
        <fullName evidence="1">F-box/LRR-repeat protein 15/At3g58940/PEG3-like LRR domain-containing protein</fullName>
    </recommendedName>
</protein>
<evidence type="ECO:0000259" key="1">
    <source>
        <dbReference type="Pfam" id="PF24758"/>
    </source>
</evidence>
<evidence type="ECO:0000313" key="2">
    <source>
        <dbReference type="EMBL" id="KAF2564187.1"/>
    </source>
</evidence>
<dbReference type="InterPro" id="IPR055411">
    <property type="entry name" value="LRR_FXL15/At3g58940/PEG3-like"/>
</dbReference>
<reference evidence="2" key="1">
    <citation type="submission" date="2019-12" db="EMBL/GenBank/DDBJ databases">
        <title>Genome sequencing and annotation of Brassica cretica.</title>
        <authorList>
            <person name="Studholme D.J."/>
            <person name="Sarris P.F."/>
        </authorList>
    </citation>
    <scope>NUCLEOTIDE SEQUENCE</scope>
    <source>
        <strain evidence="3">PFS-001/15</strain>
        <strain evidence="2">PFS-102/07</strain>
        <tissue evidence="2">Leaf</tissue>
    </source>
</reference>
<dbReference type="EMBL" id="QGKW02000717">
    <property type="protein sequence ID" value="KAF2599031.1"/>
    <property type="molecule type" value="Genomic_DNA"/>
</dbReference>
<comment type="caution">
    <text evidence="2">The sequence shown here is derived from an EMBL/GenBank/DDBJ whole genome shotgun (WGS) entry which is preliminary data.</text>
</comment>
<proteinExistence type="predicted"/>
<accession>A0A8S9I438</accession>